<keyword evidence="2" id="KW-1185">Reference proteome</keyword>
<sequence>MYLFVARIRLWLSESIANSEPNNSESSSESKHSAMDPWQFDFTGKKDSCCSPPLKSTVADEDWTTCTAKITEIARKAQKIELPIFVGSVFRSIGKREGTNYEVEVISDGCCQIATRCRAYLLVVPLPLDVTGVCLRFKSVNSFIDTH</sequence>
<gene>
    <name evidence="1" type="ORF">L6164_012549</name>
</gene>
<proteinExistence type="predicted"/>
<comment type="caution">
    <text evidence="1">The sequence shown here is derived from an EMBL/GenBank/DDBJ whole genome shotgun (WGS) entry which is preliminary data.</text>
</comment>
<dbReference type="Proteomes" id="UP000828941">
    <property type="component" value="Chromosome 5"/>
</dbReference>
<dbReference type="EMBL" id="CM039430">
    <property type="protein sequence ID" value="KAI4345423.1"/>
    <property type="molecule type" value="Genomic_DNA"/>
</dbReference>
<accession>A0ACB9PAG5</accession>
<reference evidence="1 2" key="1">
    <citation type="journal article" date="2022" name="DNA Res.">
        <title>Chromosomal-level genome assembly of the orchid tree Bauhinia variegata (Leguminosae; Cercidoideae) supports the allotetraploid origin hypothesis of Bauhinia.</title>
        <authorList>
            <person name="Zhong Y."/>
            <person name="Chen Y."/>
            <person name="Zheng D."/>
            <person name="Pang J."/>
            <person name="Liu Y."/>
            <person name="Luo S."/>
            <person name="Meng S."/>
            <person name="Qian L."/>
            <person name="Wei D."/>
            <person name="Dai S."/>
            <person name="Zhou R."/>
        </authorList>
    </citation>
    <scope>NUCLEOTIDE SEQUENCE [LARGE SCALE GENOMIC DNA]</scope>
    <source>
        <strain evidence="1">BV-YZ2020</strain>
    </source>
</reference>
<evidence type="ECO:0000313" key="2">
    <source>
        <dbReference type="Proteomes" id="UP000828941"/>
    </source>
</evidence>
<evidence type="ECO:0000313" key="1">
    <source>
        <dbReference type="EMBL" id="KAI4345423.1"/>
    </source>
</evidence>
<protein>
    <submittedName>
        <fullName evidence="1">Uncharacterized protein</fullName>
    </submittedName>
</protein>
<name>A0ACB9PAG5_BAUVA</name>
<organism evidence="1 2">
    <name type="scientific">Bauhinia variegata</name>
    <name type="common">Purple orchid tree</name>
    <name type="synonym">Phanera variegata</name>
    <dbReference type="NCBI Taxonomy" id="167791"/>
    <lineage>
        <taxon>Eukaryota</taxon>
        <taxon>Viridiplantae</taxon>
        <taxon>Streptophyta</taxon>
        <taxon>Embryophyta</taxon>
        <taxon>Tracheophyta</taxon>
        <taxon>Spermatophyta</taxon>
        <taxon>Magnoliopsida</taxon>
        <taxon>eudicotyledons</taxon>
        <taxon>Gunneridae</taxon>
        <taxon>Pentapetalae</taxon>
        <taxon>rosids</taxon>
        <taxon>fabids</taxon>
        <taxon>Fabales</taxon>
        <taxon>Fabaceae</taxon>
        <taxon>Cercidoideae</taxon>
        <taxon>Cercideae</taxon>
        <taxon>Bauhiniinae</taxon>
        <taxon>Bauhinia</taxon>
    </lineage>
</organism>